<protein>
    <submittedName>
        <fullName evidence="8">Aste57867_15314 protein</fullName>
    </submittedName>
</protein>
<dbReference type="InterPro" id="IPR001279">
    <property type="entry name" value="Metallo-B-lactamas"/>
</dbReference>
<organism evidence="8 9">
    <name type="scientific">Aphanomyces stellatus</name>
    <dbReference type="NCBI Taxonomy" id="120398"/>
    <lineage>
        <taxon>Eukaryota</taxon>
        <taxon>Sar</taxon>
        <taxon>Stramenopiles</taxon>
        <taxon>Oomycota</taxon>
        <taxon>Saprolegniomycetes</taxon>
        <taxon>Saprolegniales</taxon>
        <taxon>Verrucalvaceae</taxon>
        <taxon>Aphanomyces</taxon>
    </lineage>
</organism>
<dbReference type="InterPro" id="IPR036866">
    <property type="entry name" value="RibonucZ/Hydroxyglut_hydro"/>
</dbReference>
<dbReference type="PANTHER" id="PTHR46094">
    <property type="entry name" value="INTEGRATOR COMPLEX SUBUNIT 9"/>
    <property type="match status" value="1"/>
</dbReference>
<comment type="subcellular location">
    <subcellularLocation>
        <location evidence="2">Cytoplasm</location>
    </subcellularLocation>
    <subcellularLocation>
        <location evidence="1">Nucleus</location>
    </subcellularLocation>
</comment>
<sequence length="631" mass="69761">MKLLQLGHAEEGVSSFLIGTSGRQVLLDCGLNMKALVHLPLHGPCRFHGPSLHAVDAETIDYVVISNHLSLLGLPLLTERSSFKGAIYATEPCVRFGRRMLLELLDILQRRRGGNKTWMSRADIKTLSFPDQQLLLGMEYEKWAEPYTRHEIEQCLARITLIPYCQTLSLTYELKLTAVSSGFALGSCCWVLESPMEKLVYVPAASSEVNRHPAALDMHHLRDADIMLVTDLKTDRDTHMIDKRLETFLSHLVNVYNRKGISLVPCLFDGVLFDLLENLQLYLKAMGQLAPIPIYFVTAAPLDAAPPVAPQWLCDSKVQKLYTRESPFVHASLVDQGTLRLVPPGSPVPLDEPCVIFANHPSLRFGDVVDLVPRLQSHSANAVIFIDPHVQPAQAIAPFQPNVLMEVIHAPIDFRLSCNNANMLIAECKPQTVVVPACYTQHPGGDAQAVRKLHELLVTRDEDATVLLHHLQPVVVSKAKKIVDAILDPELAAQTNLTLVDKQAAALVQATLSLSSSHGLVEVKPVAGDYWTHSLDLAGATGAPSKKLCVREKTNILLGDLDLNALFEQLQMEFGPMHIEERAPNNAVTVASFRDTVLTFIAAENKTIISSNDDHIRDRVSQLVVSQLVRF</sequence>
<evidence type="ECO:0000313" key="9">
    <source>
        <dbReference type="Proteomes" id="UP000332933"/>
    </source>
</evidence>
<evidence type="ECO:0000256" key="2">
    <source>
        <dbReference type="ARBA" id="ARBA00004496"/>
    </source>
</evidence>
<dbReference type="InterPro" id="IPR027074">
    <property type="entry name" value="Integrator_9su"/>
</dbReference>
<proteinExistence type="inferred from homology"/>
<keyword evidence="9" id="KW-1185">Reference proteome</keyword>
<evidence type="ECO:0000256" key="5">
    <source>
        <dbReference type="ARBA" id="ARBA00023242"/>
    </source>
</evidence>
<evidence type="ECO:0000256" key="4">
    <source>
        <dbReference type="ARBA" id="ARBA00022490"/>
    </source>
</evidence>
<dbReference type="SMART" id="SM01027">
    <property type="entry name" value="Beta-Casp"/>
    <property type="match status" value="1"/>
</dbReference>
<accession>A0A485L3G1</accession>
<dbReference type="GO" id="GO:0005737">
    <property type="term" value="C:cytoplasm"/>
    <property type="evidence" value="ECO:0007669"/>
    <property type="project" value="UniProtKB-SubCell"/>
</dbReference>
<dbReference type="Pfam" id="PF16661">
    <property type="entry name" value="Lactamase_B_6"/>
    <property type="match status" value="1"/>
</dbReference>
<evidence type="ECO:0000259" key="6">
    <source>
        <dbReference type="SMART" id="SM01027"/>
    </source>
</evidence>
<evidence type="ECO:0000256" key="3">
    <source>
        <dbReference type="ARBA" id="ARBA00006861"/>
    </source>
</evidence>
<dbReference type="SUPFAM" id="SSF56281">
    <property type="entry name" value="Metallo-hydrolase/oxidoreductase"/>
    <property type="match status" value="1"/>
</dbReference>
<dbReference type="PANTHER" id="PTHR46094:SF1">
    <property type="entry name" value="INTEGRATOR COMPLEX SUBUNIT 9"/>
    <property type="match status" value="1"/>
</dbReference>
<keyword evidence="4" id="KW-0963">Cytoplasm</keyword>
<evidence type="ECO:0000313" key="8">
    <source>
        <dbReference type="EMBL" id="VFT92123.1"/>
    </source>
</evidence>
<dbReference type="GO" id="GO:0034472">
    <property type="term" value="P:snRNA 3'-end processing"/>
    <property type="evidence" value="ECO:0007669"/>
    <property type="project" value="TreeGrafter"/>
</dbReference>
<dbReference type="EMBL" id="CAADRA010005669">
    <property type="protein sequence ID" value="VFT92123.1"/>
    <property type="molecule type" value="Genomic_DNA"/>
</dbReference>
<comment type="similarity">
    <text evidence="3">Belongs to the metallo-beta-lactamase superfamily. RNA-metabolizing metallo-beta-lactamase-like family. INTS9 subfamily.</text>
</comment>
<keyword evidence="5" id="KW-0539">Nucleus</keyword>
<evidence type="ECO:0000313" key="7">
    <source>
        <dbReference type="EMBL" id="KAF0693740.1"/>
    </source>
</evidence>
<evidence type="ECO:0000256" key="1">
    <source>
        <dbReference type="ARBA" id="ARBA00004123"/>
    </source>
</evidence>
<dbReference type="InterPro" id="IPR022712">
    <property type="entry name" value="Beta_Casp"/>
</dbReference>
<dbReference type="Gene3D" id="3.60.15.10">
    <property type="entry name" value="Ribonuclease Z/Hydroxyacylglutathione hydrolase-like"/>
    <property type="match status" value="1"/>
</dbReference>
<name>A0A485L3G1_9STRA</name>
<dbReference type="Proteomes" id="UP000332933">
    <property type="component" value="Unassembled WGS sequence"/>
</dbReference>
<reference evidence="8 9" key="1">
    <citation type="submission" date="2019-03" db="EMBL/GenBank/DDBJ databases">
        <authorList>
            <person name="Gaulin E."/>
            <person name="Dumas B."/>
        </authorList>
    </citation>
    <scope>NUCLEOTIDE SEQUENCE [LARGE SCALE GENOMIC DNA]</scope>
    <source>
        <strain evidence="8">CBS 568.67</strain>
    </source>
</reference>
<dbReference type="EMBL" id="VJMH01005648">
    <property type="protein sequence ID" value="KAF0693740.1"/>
    <property type="molecule type" value="Genomic_DNA"/>
</dbReference>
<reference evidence="7" key="2">
    <citation type="submission" date="2019-06" db="EMBL/GenBank/DDBJ databases">
        <title>Genomics analysis of Aphanomyces spp. identifies a new class of oomycete effector associated with host adaptation.</title>
        <authorList>
            <person name="Gaulin E."/>
        </authorList>
    </citation>
    <scope>NUCLEOTIDE SEQUENCE</scope>
    <source>
        <strain evidence="7">CBS 578.67</strain>
    </source>
</reference>
<gene>
    <name evidence="8" type="primary">Aste57867_15314</name>
    <name evidence="7" type="ORF">As57867_015258</name>
    <name evidence="8" type="ORF">ASTE57867_15314</name>
</gene>
<feature type="domain" description="Beta-Casp" evidence="6">
    <location>
        <begin position="272"/>
        <end position="396"/>
    </location>
</feature>
<dbReference type="OrthoDB" id="5600060at2759"/>
<dbReference type="AlphaFoldDB" id="A0A485L3G1"/>
<dbReference type="GO" id="GO:0032039">
    <property type="term" value="C:integrator complex"/>
    <property type="evidence" value="ECO:0007669"/>
    <property type="project" value="InterPro"/>
</dbReference>